<dbReference type="STRING" id="886293.Sinac_6008"/>
<dbReference type="GO" id="GO:0016616">
    <property type="term" value="F:oxidoreductase activity, acting on the CH-OH group of donors, NAD or NADP as acceptor"/>
    <property type="evidence" value="ECO:0007669"/>
    <property type="project" value="TreeGrafter"/>
</dbReference>
<dbReference type="SMART" id="SM00822">
    <property type="entry name" value="PKS_KR"/>
    <property type="match status" value="1"/>
</dbReference>
<protein>
    <recommendedName>
        <fullName evidence="3">Ketoreductase domain-containing protein</fullName>
    </recommendedName>
</protein>
<evidence type="ECO:0000313" key="5">
    <source>
        <dbReference type="Proteomes" id="UP000010798"/>
    </source>
</evidence>
<comment type="similarity">
    <text evidence="1">Belongs to the short-chain dehydrogenases/reductases (SDR) family.</text>
</comment>
<dbReference type="AlphaFoldDB" id="L0DL49"/>
<gene>
    <name evidence="4" type="ordered locus">Sinac_6008</name>
</gene>
<keyword evidence="2" id="KW-0560">Oxidoreductase</keyword>
<dbReference type="SUPFAM" id="SSF51735">
    <property type="entry name" value="NAD(P)-binding Rossmann-fold domains"/>
    <property type="match status" value="1"/>
</dbReference>
<dbReference type="eggNOG" id="COG1028">
    <property type="taxonomic scope" value="Bacteria"/>
</dbReference>
<proteinExistence type="inferred from homology"/>
<dbReference type="InterPro" id="IPR036291">
    <property type="entry name" value="NAD(P)-bd_dom_sf"/>
</dbReference>
<dbReference type="PANTHER" id="PTHR42760">
    <property type="entry name" value="SHORT-CHAIN DEHYDROGENASES/REDUCTASES FAMILY MEMBER"/>
    <property type="match status" value="1"/>
</dbReference>
<reference evidence="4 5" key="1">
    <citation type="submission" date="2012-02" db="EMBL/GenBank/DDBJ databases">
        <title>Complete sequence of chromosome of Singulisphaera acidiphila DSM 18658.</title>
        <authorList>
            <consortium name="US DOE Joint Genome Institute (JGI-PGF)"/>
            <person name="Lucas S."/>
            <person name="Copeland A."/>
            <person name="Lapidus A."/>
            <person name="Glavina del Rio T."/>
            <person name="Dalin E."/>
            <person name="Tice H."/>
            <person name="Bruce D."/>
            <person name="Goodwin L."/>
            <person name="Pitluck S."/>
            <person name="Peters L."/>
            <person name="Ovchinnikova G."/>
            <person name="Chertkov O."/>
            <person name="Kyrpides N."/>
            <person name="Mavromatis K."/>
            <person name="Ivanova N."/>
            <person name="Brettin T."/>
            <person name="Detter J.C."/>
            <person name="Han C."/>
            <person name="Larimer F."/>
            <person name="Land M."/>
            <person name="Hauser L."/>
            <person name="Markowitz V."/>
            <person name="Cheng J.-F."/>
            <person name="Hugenholtz P."/>
            <person name="Woyke T."/>
            <person name="Wu D."/>
            <person name="Tindall B."/>
            <person name="Pomrenke H."/>
            <person name="Brambilla E."/>
            <person name="Klenk H.-P."/>
            <person name="Eisen J.A."/>
        </authorList>
    </citation>
    <scope>NUCLEOTIDE SEQUENCE [LARGE SCALE GENOMIC DNA]</scope>
    <source>
        <strain evidence="5">ATCC BAA-1392 / DSM 18658 / VKM B-2454 / MOB10</strain>
    </source>
</reference>
<dbReference type="PRINTS" id="PR00081">
    <property type="entry name" value="GDHRDH"/>
</dbReference>
<dbReference type="OrthoDB" id="9803333at2"/>
<dbReference type="PRINTS" id="PR00080">
    <property type="entry name" value="SDRFAMILY"/>
</dbReference>
<feature type="domain" description="Ketoreductase" evidence="3">
    <location>
        <begin position="10"/>
        <end position="191"/>
    </location>
</feature>
<accession>L0DL49</accession>
<keyword evidence="5" id="KW-1185">Reference proteome</keyword>
<dbReference type="KEGG" id="saci:Sinac_6008"/>
<dbReference type="InterPro" id="IPR002347">
    <property type="entry name" value="SDR_fam"/>
</dbReference>
<sequence length="252" mass="26618">MSIAIDLSGTRALITGASQGIGAQIAQTLHQAGCEVVLNHLGDRTQADVDALADELRQQRPGSAHVYAADVADPVAVEAMMRTVDAELGGIDALICNAGILRDRTIAKMSIDDWQSVLDVNLSGVFYCCKFGLQILRDGGTIVNMGSLSASAGFHGQSNYAAAKSGVQALTRVLSRECAKRSIRVNAIAPGLIETAMSATLSETVRTEMHKAIPWRKFGVPQDVANAVLFLCSPLAAYITGHVLEVNGGWRG</sequence>
<evidence type="ECO:0000256" key="1">
    <source>
        <dbReference type="ARBA" id="ARBA00006484"/>
    </source>
</evidence>
<evidence type="ECO:0000313" key="4">
    <source>
        <dbReference type="EMBL" id="AGA30119.1"/>
    </source>
</evidence>
<evidence type="ECO:0000256" key="2">
    <source>
        <dbReference type="ARBA" id="ARBA00023002"/>
    </source>
</evidence>
<dbReference type="InterPro" id="IPR057326">
    <property type="entry name" value="KR_dom"/>
</dbReference>
<dbReference type="PROSITE" id="PS00061">
    <property type="entry name" value="ADH_SHORT"/>
    <property type="match status" value="1"/>
</dbReference>
<dbReference type="RefSeq" id="WP_015249210.1">
    <property type="nucleotide sequence ID" value="NC_019892.1"/>
</dbReference>
<dbReference type="InterPro" id="IPR020904">
    <property type="entry name" value="Sc_DH/Rdtase_CS"/>
</dbReference>
<dbReference type="NCBIfam" id="NF009466">
    <property type="entry name" value="PRK12826.1-2"/>
    <property type="match status" value="1"/>
</dbReference>
<dbReference type="Proteomes" id="UP000010798">
    <property type="component" value="Chromosome"/>
</dbReference>
<dbReference type="FunFam" id="3.40.50.720:FF:000173">
    <property type="entry name" value="3-oxoacyl-[acyl-carrier protein] reductase"/>
    <property type="match status" value="1"/>
</dbReference>
<dbReference type="EMBL" id="CP003364">
    <property type="protein sequence ID" value="AGA30119.1"/>
    <property type="molecule type" value="Genomic_DNA"/>
</dbReference>
<dbReference type="HOGENOM" id="CLU_010194_1_3_0"/>
<dbReference type="GO" id="GO:0030497">
    <property type="term" value="P:fatty acid elongation"/>
    <property type="evidence" value="ECO:0007669"/>
    <property type="project" value="TreeGrafter"/>
</dbReference>
<dbReference type="PANTHER" id="PTHR42760:SF40">
    <property type="entry name" value="3-OXOACYL-[ACYL-CARRIER-PROTEIN] REDUCTASE, CHLOROPLASTIC"/>
    <property type="match status" value="1"/>
</dbReference>
<name>L0DL49_SINAD</name>
<evidence type="ECO:0000259" key="3">
    <source>
        <dbReference type="SMART" id="SM00822"/>
    </source>
</evidence>
<dbReference type="Gene3D" id="3.40.50.720">
    <property type="entry name" value="NAD(P)-binding Rossmann-like Domain"/>
    <property type="match status" value="1"/>
</dbReference>
<dbReference type="Pfam" id="PF13561">
    <property type="entry name" value="adh_short_C2"/>
    <property type="match status" value="1"/>
</dbReference>
<organism evidence="4 5">
    <name type="scientific">Singulisphaera acidiphila (strain ATCC BAA-1392 / DSM 18658 / VKM B-2454 / MOB10)</name>
    <dbReference type="NCBI Taxonomy" id="886293"/>
    <lineage>
        <taxon>Bacteria</taxon>
        <taxon>Pseudomonadati</taxon>
        <taxon>Planctomycetota</taxon>
        <taxon>Planctomycetia</taxon>
        <taxon>Isosphaerales</taxon>
        <taxon>Isosphaeraceae</taxon>
        <taxon>Singulisphaera</taxon>
    </lineage>
</organism>